<evidence type="ECO:0000313" key="3">
    <source>
        <dbReference type="Proteomes" id="UP000238081"/>
    </source>
</evidence>
<name>A0A2S7F7J1_CLOBU</name>
<sequence length="320" mass="36559">MDVKKFTEASMLSSAFVVLSVLCIGLGFGYLGYIDFVVPAFVGIILLKCNLKYTIMSCVSSLILIIFVIGDLPSGIMMSQNMILGMVIGYFIKKDESIFDDLFFSSIAACIIMISVDINFSTLTGYSLLKESRELMEFIPSILDSYKDLIFYLSIACLPLGTVIIGYTVTLLLAKRFKILNDLAINKSNIIKNFKNYGQFISCSRKNIYLGIFSIISISFINAYIVIDRYSYFTILITSIQYIILFFILQDSVSIITKIIYGFTKSRGKVLIFQLILIYLLFSYFKFVSSIIILLNLYFDYKYKIKLKYKEILDRCIIQK</sequence>
<feature type="transmembrane region" description="Helical" evidence="1">
    <location>
        <begin position="50"/>
        <end position="69"/>
    </location>
</feature>
<protein>
    <recommendedName>
        <fullName evidence="4">DUF2232 domain-containing protein</fullName>
    </recommendedName>
</protein>
<feature type="transmembrane region" description="Helical" evidence="1">
    <location>
        <begin position="208"/>
        <end position="226"/>
    </location>
</feature>
<feature type="transmembrane region" description="Helical" evidence="1">
    <location>
        <begin position="12"/>
        <end position="38"/>
    </location>
</feature>
<keyword evidence="1" id="KW-0812">Transmembrane</keyword>
<feature type="transmembrane region" description="Helical" evidence="1">
    <location>
        <begin position="149"/>
        <end position="174"/>
    </location>
</feature>
<feature type="transmembrane region" description="Helical" evidence="1">
    <location>
        <begin position="232"/>
        <end position="249"/>
    </location>
</feature>
<gene>
    <name evidence="2" type="ORF">AWN73_04545</name>
</gene>
<evidence type="ECO:0008006" key="4">
    <source>
        <dbReference type="Google" id="ProtNLM"/>
    </source>
</evidence>
<dbReference type="RefSeq" id="WP_043662533.1">
    <property type="nucleotide sequence ID" value="NZ_JSEG01000004.1"/>
</dbReference>
<reference evidence="2 3" key="1">
    <citation type="submission" date="2016-01" db="EMBL/GenBank/DDBJ databases">
        <title>Characterization of the Clostridium difficile lineages that are prevalent in Hong Kong and China.</title>
        <authorList>
            <person name="Kwok J.S.-L."/>
            <person name="Lam W.-Y."/>
            <person name="Ip M."/>
            <person name="Chan T.-F."/>
            <person name="Hawkey P.M."/>
            <person name="Tsui S.K.-W."/>
        </authorList>
    </citation>
    <scope>NUCLEOTIDE SEQUENCE [LARGE SCALE GENOMIC DNA]</scope>
    <source>
        <strain evidence="2 3">300064</strain>
    </source>
</reference>
<dbReference type="AlphaFoldDB" id="A0A2S7F7J1"/>
<evidence type="ECO:0000313" key="2">
    <source>
        <dbReference type="EMBL" id="PPV13031.1"/>
    </source>
</evidence>
<organism evidence="2 3">
    <name type="scientific">Clostridium butyricum</name>
    <dbReference type="NCBI Taxonomy" id="1492"/>
    <lineage>
        <taxon>Bacteria</taxon>
        <taxon>Bacillati</taxon>
        <taxon>Bacillota</taxon>
        <taxon>Clostridia</taxon>
        <taxon>Eubacteriales</taxon>
        <taxon>Clostridiaceae</taxon>
        <taxon>Clostridium</taxon>
    </lineage>
</organism>
<dbReference type="Pfam" id="PF09991">
    <property type="entry name" value="DUF2232"/>
    <property type="match status" value="1"/>
</dbReference>
<accession>A0A2S7F7J1</accession>
<dbReference type="EMBL" id="LRDH01000129">
    <property type="protein sequence ID" value="PPV13031.1"/>
    <property type="molecule type" value="Genomic_DNA"/>
</dbReference>
<evidence type="ECO:0000256" key="1">
    <source>
        <dbReference type="SAM" id="Phobius"/>
    </source>
</evidence>
<proteinExistence type="predicted"/>
<feature type="transmembrane region" description="Helical" evidence="1">
    <location>
        <begin position="104"/>
        <end position="129"/>
    </location>
</feature>
<keyword evidence="1" id="KW-1133">Transmembrane helix</keyword>
<dbReference type="Proteomes" id="UP000238081">
    <property type="component" value="Unassembled WGS sequence"/>
</dbReference>
<feature type="transmembrane region" description="Helical" evidence="1">
    <location>
        <begin position="270"/>
        <end position="299"/>
    </location>
</feature>
<keyword evidence="1" id="KW-0472">Membrane</keyword>
<comment type="caution">
    <text evidence="2">The sequence shown here is derived from an EMBL/GenBank/DDBJ whole genome shotgun (WGS) entry which is preliminary data.</text>
</comment>
<dbReference type="InterPro" id="IPR018710">
    <property type="entry name" value="DUF2232"/>
</dbReference>